<evidence type="ECO:0000256" key="6">
    <source>
        <dbReference type="ARBA" id="ARBA00022763"/>
    </source>
</evidence>
<evidence type="ECO:0000256" key="10">
    <source>
        <dbReference type="ARBA" id="ARBA00022840"/>
    </source>
</evidence>
<evidence type="ECO:0000256" key="7">
    <source>
        <dbReference type="ARBA" id="ARBA00022769"/>
    </source>
</evidence>
<comment type="subcellular location">
    <subcellularLocation>
        <location evidence="1">Cytoplasm</location>
    </subcellularLocation>
</comment>
<gene>
    <name evidence="18" type="ORF">NQ502_12040</name>
</gene>
<keyword evidence="4" id="KW-0677">Repeat</keyword>
<feature type="domain" description="ABC transporter" evidence="17">
    <location>
        <begin position="456"/>
        <end position="752"/>
    </location>
</feature>
<keyword evidence="12" id="KW-0238">DNA-binding</keyword>
<dbReference type="RefSeq" id="WP_044983634.1">
    <property type="nucleotide sequence ID" value="NZ_CABLBR010000051.1"/>
</dbReference>
<dbReference type="PANTHER" id="PTHR43152:SF3">
    <property type="entry name" value="UVRABC SYSTEM PROTEIN A"/>
    <property type="match status" value="1"/>
</dbReference>
<evidence type="ECO:0000256" key="15">
    <source>
        <dbReference type="ARBA" id="ARBA00039316"/>
    </source>
</evidence>
<evidence type="ECO:0000256" key="2">
    <source>
        <dbReference type="ARBA" id="ARBA00022490"/>
    </source>
</evidence>
<dbReference type="InterPro" id="IPR003439">
    <property type="entry name" value="ABC_transporter-like_ATP-bd"/>
</dbReference>
<keyword evidence="5" id="KW-0547">Nucleotide-binding</keyword>
<evidence type="ECO:0000313" key="18">
    <source>
        <dbReference type="EMBL" id="UWP58119.1"/>
    </source>
</evidence>
<dbReference type="Pfam" id="PF00005">
    <property type="entry name" value="ABC_tran"/>
    <property type="match status" value="1"/>
</dbReference>
<evidence type="ECO:0000256" key="12">
    <source>
        <dbReference type="ARBA" id="ARBA00023125"/>
    </source>
</evidence>
<keyword evidence="11" id="KW-0267">Excision nuclease</keyword>
<evidence type="ECO:0000256" key="13">
    <source>
        <dbReference type="ARBA" id="ARBA00023204"/>
    </source>
</evidence>
<keyword evidence="3" id="KW-0479">Metal-binding</keyword>
<reference evidence="18" key="1">
    <citation type="journal article" date="2022" name="Cell">
        <title>Design, construction, and in vivo augmentation of a complex gut microbiome.</title>
        <authorList>
            <person name="Cheng A.G."/>
            <person name="Ho P.Y."/>
            <person name="Aranda-Diaz A."/>
            <person name="Jain S."/>
            <person name="Yu F.B."/>
            <person name="Meng X."/>
            <person name="Wang M."/>
            <person name="Iakiviak M."/>
            <person name="Nagashima K."/>
            <person name="Zhao A."/>
            <person name="Murugkar P."/>
            <person name="Patil A."/>
            <person name="Atabakhsh K."/>
            <person name="Weakley A."/>
            <person name="Yan J."/>
            <person name="Brumbaugh A.R."/>
            <person name="Higginbottom S."/>
            <person name="Dimas A."/>
            <person name="Shiver A.L."/>
            <person name="Deutschbauer A."/>
            <person name="Neff N."/>
            <person name="Sonnenburg J.L."/>
            <person name="Huang K.C."/>
            <person name="Fischbach M.A."/>
        </authorList>
    </citation>
    <scope>NUCLEOTIDE SEQUENCE</scope>
    <source>
        <strain evidence="18">DSM 19829</strain>
    </source>
</reference>
<dbReference type="Gene3D" id="3.40.50.300">
    <property type="entry name" value="P-loop containing nucleotide triphosphate hydrolases"/>
    <property type="match status" value="2"/>
</dbReference>
<keyword evidence="13" id="KW-0234">DNA repair</keyword>
<evidence type="ECO:0000313" key="19">
    <source>
        <dbReference type="Proteomes" id="UP001060164"/>
    </source>
</evidence>
<dbReference type="Gene3D" id="1.20.1580.10">
    <property type="entry name" value="ABC transporter ATPase like domain"/>
    <property type="match status" value="2"/>
</dbReference>
<dbReference type="Gene3D" id="1.10.8.280">
    <property type="entry name" value="ABC transporter ATPase domain-like"/>
    <property type="match status" value="1"/>
</dbReference>
<dbReference type="SUPFAM" id="SSF52540">
    <property type="entry name" value="P-loop containing nucleoside triphosphate hydrolases"/>
    <property type="match status" value="2"/>
</dbReference>
<dbReference type="Pfam" id="PF17755">
    <property type="entry name" value="UvrA_DNA-bind"/>
    <property type="match status" value="1"/>
</dbReference>
<keyword evidence="9" id="KW-0862">Zinc</keyword>
<dbReference type="Proteomes" id="UP001060164">
    <property type="component" value="Chromosome"/>
</dbReference>
<evidence type="ECO:0000256" key="14">
    <source>
        <dbReference type="ARBA" id="ARBA00038000"/>
    </source>
</evidence>
<evidence type="ECO:0000256" key="16">
    <source>
        <dbReference type="ARBA" id="ARBA00042156"/>
    </source>
</evidence>
<dbReference type="InterPro" id="IPR027417">
    <property type="entry name" value="P-loop_NTPase"/>
</dbReference>
<name>A0ABY5VC27_9FIRM</name>
<accession>A0ABY5VC27</accession>
<proteinExistence type="inferred from homology"/>
<evidence type="ECO:0000259" key="17">
    <source>
        <dbReference type="PROSITE" id="PS50893"/>
    </source>
</evidence>
<keyword evidence="6" id="KW-0227">DNA damage</keyword>
<evidence type="ECO:0000256" key="8">
    <source>
        <dbReference type="ARBA" id="ARBA00022771"/>
    </source>
</evidence>
<evidence type="ECO:0000256" key="5">
    <source>
        <dbReference type="ARBA" id="ARBA00022741"/>
    </source>
</evidence>
<keyword evidence="7" id="KW-0228">DNA excision</keyword>
<keyword evidence="8" id="KW-0863">Zinc-finger</keyword>
<evidence type="ECO:0000256" key="1">
    <source>
        <dbReference type="ARBA" id="ARBA00004496"/>
    </source>
</evidence>
<organism evidence="18 19">
    <name type="scientific">Ruminococcus gauvreauii</name>
    <dbReference type="NCBI Taxonomy" id="438033"/>
    <lineage>
        <taxon>Bacteria</taxon>
        <taxon>Bacillati</taxon>
        <taxon>Bacillota</taxon>
        <taxon>Clostridia</taxon>
        <taxon>Eubacteriales</taxon>
        <taxon>Oscillospiraceae</taxon>
        <taxon>Ruminococcus</taxon>
    </lineage>
</organism>
<dbReference type="EMBL" id="CP102290">
    <property type="protein sequence ID" value="UWP58119.1"/>
    <property type="molecule type" value="Genomic_DNA"/>
</dbReference>
<dbReference type="PROSITE" id="PS50893">
    <property type="entry name" value="ABC_TRANSPORTER_2"/>
    <property type="match status" value="1"/>
</dbReference>
<evidence type="ECO:0000256" key="9">
    <source>
        <dbReference type="ARBA" id="ARBA00022833"/>
    </source>
</evidence>
<sequence>MSEFIKIRGARENNLKNISLDIPKGKIVAFAGVSGSGKTSIVFDTIASESMRQLYETFPLYVRNKMPYYQAPKADEIRNLTTAIVIDQKTYSGDVRSTAGTMTDISPMLRILFSRYADHSAGASSAYSFNDPSGMCPVCSGLGRTVRFNMDRVLDMKKSLNEGAIQLPGFQIGTYQWQMYANSGRFDPDKSLEDYTEEEMDFFLHGSDLIVEIKNTTGKVWDSSYNLTYEGLLDRIDRLYLKKTQKTVGKATMNLIHDFTDECECPCCHGRRLKPEALESKIEGYSIWDMGQMEVTELIAVLQNIADPGTKRAAKKLVARLKDIENIGLGYLNLNRAGSTLSGGEAQRLKIVRHLGSGLVGITYIFDEPSAGLHPRDIVRLNALLLQLRDRGNTVLVVEHNKAVIDIADEIVEVGPKAGRDGGSIIFQGPLEALMKADTPTGLWFREPMAINRNPRKSRSFLKLRDCKVNNLKHLSVDIPAQALTAVTGIAGSGKSSLLCGELPGQYPGTVYISQSPIGVNSRSNPASYIGIMDDIRREFAKASGKGAGWFSFNSRGACPACGGKGIVMTEMAFMDPVTVACEACGGKRYNDEALSHRYCGKTIAEVLDMTVADAMEFFRTPKITAKLRTLSEVGLDYLTLGQPTSTLSGGECQRIKLAAHLKNKNGIYVMDEPAAGLHGADIRLLMRLLNRLVENGNTVIVAEHKYDVICQADWIIDMGPSGGKRGGEIIFEGTVTDLLHCENSYTAKYMKKEILKP</sequence>
<keyword evidence="19" id="KW-1185">Reference proteome</keyword>
<keyword evidence="10" id="KW-0067">ATP-binding</keyword>
<dbReference type="InterPro" id="IPR041552">
    <property type="entry name" value="UvrA_DNA-bd"/>
</dbReference>
<evidence type="ECO:0000256" key="4">
    <source>
        <dbReference type="ARBA" id="ARBA00022737"/>
    </source>
</evidence>
<evidence type="ECO:0000256" key="11">
    <source>
        <dbReference type="ARBA" id="ARBA00022881"/>
    </source>
</evidence>
<dbReference type="PANTHER" id="PTHR43152">
    <property type="entry name" value="UVRABC SYSTEM PROTEIN A"/>
    <property type="match status" value="1"/>
</dbReference>
<evidence type="ECO:0000256" key="3">
    <source>
        <dbReference type="ARBA" id="ARBA00022723"/>
    </source>
</evidence>
<comment type="similarity">
    <text evidence="14">Belongs to the ABC transporter superfamily. UvrA family.</text>
</comment>
<protein>
    <recommendedName>
        <fullName evidence="15">UvrABC system protein A</fullName>
    </recommendedName>
    <alternativeName>
        <fullName evidence="16">Excinuclease ABC subunit A</fullName>
    </alternativeName>
</protein>
<keyword evidence="2" id="KW-0963">Cytoplasm</keyword>